<dbReference type="EMBL" id="MNQH01000003">
    <property type="protein sequence ID" value="OKY95916.1"/>
    <property type="molecule type" value="Genomic_DNA"/>
</dbReference>
<dbReference type="Proteomes" id="UP000187417">
    <property type="component" value="Unassembled WGS sequence"/>
</dbReference>
<evidence type="ECO:0000259" key="2">
    <source>
        <dbReference type="Pfam" id="PF26538"/>
    </source>
</evidence>
<keyword evidence="1" id="KW-0732">Signal</keyword>
<feature type="domain" description="DUF8177" evidence="2">
    <location>
        <begin position="23"/>
        <end position="109"/>
    </location>
</feature>
<dbReference type="RefSeq" id="WP_004327590.1">
    <property type="nucleotide sequence ID" value="NZ_BAAFKT010000020.1"/>
</dbReference>
<gene>
    <name evidence="3" type="ORF">BHV66_02890</name>
</gene>
<evidence type="ECO:0000256" key="1">
    <source>
        <dbReference type="SAM" id="SignalP"/>
    </source>
</evidence>
<accession>A0A1Q6FAL3</accession>
<proteinExistence type="predicted"/>
<protein>
    <recommendedName>
        <fullName evidence="2">DUF8177 domain-containing protein</fullName>
    </recommendedName>
</protein>
<evidence type="ECO:0000313" key="3">
    <source>
        <dbReference type="EMBL" id="OKY95916.1"/>
    </source>
</evidence>
<evidence type="ECO:0000313" key="4">
    <source>
        <dbReference type="Proteomes" id="UP000187417"/>
    </source>
</evidence>
<dbReference type="InterPro" id="IPR058490">
    <property type="entry name" value="DUF8177"/>
</dbReference>
<feature type="chain" id="PRO_5010312393" description="DUF8177 domain-containing protein" evidence="1">
    <location>
        <begin position="21"/>
        <end position="116"/>
    </location>
</feature>
<name>A0A1Q6FAL3_9BACT</name>
<dbReference type="AlphaFoldDB" id="A0A1Q6FAL3"/>
<sequence length="116" mass="12544">MKKIILSCAAALLAIGSAHATPKFLSLNNKHGKTTIKIEIPASDRDETNGLSIEDVVLYNSGKTFQAKSVDAIWGDNSTVILQFEKLTAFEDCTLSFSLNGEPVSLDIQSCLADRK</sequence>
<organism evidence="3 4">
    <name type="scientific">Alistipes putredinis</name>
    <dbReference type="NCBI Taxonomy" id="28117"/>
    <lineage>
        <taxon>Bacteria</taxon>
        <taxon>Pseudomonadati</taxon>
        <taxon>Bacteroidota</taxon>
        <taxon>Bacteroidia</taxon>
        <taxon>Bacteroidales</taxon>
        <taxon>Rikenellaceae</taxon>
        <taxon>Alistipes</taxon>
    </lineage>
</organism>
<dbReference type="Pfam" id="PF26538">
    <property type="entry name" value="DUF8177"/>
    <property type="match status" value="1"/>
</dbReference>
<comment type="caution">
    <text evidence="3">The sequence shown here is derived from an EMBL/GenBank/DDBJ whole genome shotgun (WGS) entry which is preliminary data.</text>
</comment>
<reference evidence="3 4" key="1">
    <citation type="journal article" date="2016" name="Nat. Biotechnol.">
        <title>Measurement of bacterial replication rates in microbial communities.</title>
        <authorList>
            <person name="Brown C.T."/>
            <person name="Olm M.R."/>
            <person name="Thomas B.C."/>
            <person name="Banfield J.F."/>
        </authorList>
    </citation>
    <scope>NUCLEOTIDE SEQUENCE [LARGE SCALE GENOMIC DNA]</scope>
    <source>
        <strain evidence="3">CAG:67_53_122</strain>
    </source>
</reference>
<dbReference type="GeneID" id="73802196"/>
<feature type="signal peptide" evidence="1">
    <location>
        <begin position="1"/>
        <end position="20"/>
    </location>
</feature>